<dbReference type="RefSeq" id="WP_250939330.1">
    <property type="nucleotide sequence ID" value="NZ_JAMLJK010000004.1"/>
</dbReference>
<keyword evidence="3" id="KW-1185">Reference proteome</keyword>
<keyword evidence="1" id="KW-1133">Transmembrane helix</keyword>
<dbReference type="Proteomes" id="UP001165678">
    <property type="component" value="Unassembled WGS sequence"/>
</dbReference>
<feature type="transmembrane region" description="Helical" evidence="1">
    <location>
        <begin position="48"/>
        <end position="67"/>
    </location>
</feature>
<dbReference type="InterPro" id="IPR046513">
    <property type="entry name" value="DUF6691"/>
</dbReference>
<keyword evidence="1" id="KW-0472">Membrane</keyword>
<evidence type="ECO:0000313" key="3">
    <source>
        <dbReference type="Proteomes" id="UP001165678"/>
    </source>
</evidence>
<dbReference type="Pfam" id="PF20398">
    <property type="entry name" value="DUF6691"/>
    <property type="match status" value="1"/>
</dbReference>
<name>A0AA41ZHF7_9GAMM</name>
<reference evidence="2" key="1">
    <citation type="submission" date="2022-11" db="EMBL/GenBank/DDBJ databases">
        <title>Larsenimonas rhizosphaerae sp. nov., isolated from a tidal mudflat.</title>
        <authorList>
            <person name="Lee S.D."/>
            <person name="Kim I.S."/>
        </authorList>
    </citation>
    <scope>NUCLEOTIDE SEQUENCE</scope>
    <source>
        <strain evidence="2">GH2-1</strain>
    </source>
</reference>
<evidence type="ECO:0000313" key="2">
    <source>
        <dbReference type="EMBL" id="MCX2524746.1"/>
    </source>
</evidence>
<protein>
    <submittedName>
        <fullName evidence="2">YeeE/YedE family protein</fullName>
    </submittedName>
</protein>
<keyword evidence="1" id="KW-0812">Transmembrane</keyword>
<feature type="transmembrane region" description="Helical" evidence="1">
    <location>
        <begin position="88"/>
        <end position="107"/>
    </location>
</feature>
<feature type="transmembrane region" description="Helical" evidence="1">
    <location>
        <begin position="119"/>
        <end position="136"/>
    </location>
</feature>
<proteinExistence type="predicted"/>
<organism evidence="2 3">
    <name type="scientific">Larsenimonas rhizosphaerae</name>
    <dbReference type="NCBI Taxonomy" id="2944682"/>
    <lineage>
        <taxon>Bacteria</taxon>
        <taxon>Pseudomonadati</taxon>
        <taxon>Pseudomonadota</taxon>
        <taxon>Gammaproteobacteria</taxon>
        <taxon>Oceanospirillales</taxon>
        <taxon>Halomonadaceae</taxon>
        <taxon>Larsenimonas</taxon>
    </lineage>
</organism>
<evidence type="ECO:0000256" key="1">
    <source>
        <dbReference type="SAM" id="Phobius"/>
    </source>
</evidence>
<dbReference type="EMBL" id="JAPIVE010000003">
    <property type="protein sequence ID" value="MCX2524746.1"/>
    <property type="molecule type" value="Genomic_DNA"/>
</dbReference>
<gene>
    <name evidence="2" type="ORF">OQ287_10900</name>
</gene>
<accession>A0AA41ZHF7</accession>
<comment type="caution">
    <text evidence="2">The sequence shown here is derived from an EMBL/GenBank/DDBJ whole genome shotgun (WGS) entry which is preliminary data.</text>
</comment>
<sequence>MFNKLIMKPLAGLIAGLLFSMGLALSGMTDPRRVLAFLDVAGRWDPTLLVVFGSAVLTTFIGYRLVWRQDGPLLTSRFQLPALTGIDRRLIGGAALFGVGCGMVGYVPGSAMASMGGGYMSVWLMLAFMVLGWCLTRRKPSRP</sequence>
<dbReference type="AlphaFoldDB" id="A0AA41ZHF7"/>